<evidence type="ECO:0000313" key="1">
    <source>
        <dbReference type="EMBL" id="MBR7796985.1"/>
    </source>
</evidence>
<reference evidence="1" key="1">
    <citation type="submission" date="2021-04" db="EMBL/GenBank/DDBJ databases">
        <title>Isolation and polyphasic classification of algal microorganism.</title>
        <authorList>
            <person name="Wang S."/>
        </authorList>
    </citation>
    <scope>NUCLEOTIDE SEQUENCE</scope>
    <source>
        <strain evidence="1">720a</strain>
    </source>
</reference>
<name>A0A941DUJ5_9BACI</name>
<protein>
    <submittedName>
        <fullName evidence="1">Uncharacterized protein</fullName>
    </submittedName>
</protein>
<gene>
    <name evidence="1" type="ORF">KCX74_13130</name>
</gene>
<evidence type="ECO:0000313" key="2">
    <source>
        <dbReference type="Proteomes" id="UP000675284"/>
    </source>
</evidence>
<comment type="caution">
    <text evidence="1">The sequence shown here is derived from an EMBL/GenBank/DDBJ whole genome shotgun (WGS) entry which is preliminary data.</text>
</comment>
<accession>A0A941DUJ5</accession>
<proteinExistence type="predicted"/>
<dbReference type="Proteomes" id="UP000675284">
    <property type="component" value="Unassembled WGS sequence"/>
</dbReference>
<dbReference type="EMBL" id="JAGSOT010000039">
    <property type="protein sequence ID" value="MBR7796985.1"/>
    <property type="molecule type" value="Genomic_DNA"/>
</dbReference>
<keyword evidence="2" id="KW-1185">Reference proteome</keyword>
<organism evidence="1 2">
    <name type="scientific">Virgibacillus salarius</name>
    <dbReference type="NCBI Taxonomy" id="447199"/>
    <lineage>
        <taxon>Bacteria</taxon>
        <taxon>Bacillati</taxon>
        <taxon>Bacillota</taxon>
        <taxon>Bacilli</taxon>
        <taxon>Bacillales</taxon>
        <taxon>Bacillaceae</taxon>
        <taxon>Virgibacillus</taxon>
    </lineage>
</organism>
<dbReference type="AlphaFoldDB" id="A0A941DUJ5"/>
<sequence length="166" mass="19290">MIKEVFKNMDDYELVGVYGEWLHELKDRGMIRTNNVVGELGEYLAIKYYQDTPGLPKLQEAPIGTQNIDAISINGDRYSIKATSGNVTGVFYGLNDPDSIEEDKQKFEYVIIVLFNKDFTLKTILEMDWETFMNHKRWHKRMRAWNLSINKQLENDCKVILTSKGS</sequence>
<dbReference type="RefSeq" id="WP_166530579.1">
    <property type="nucleotide sequence ID" value="NZ_JAGSOT010000039.1"/>
</dbReference>